<evidence type="ECO:0000259" key="2">
    <source>
        <dbReference type="Pfam" id="PF16470"/>
    </source>
</evidence>
<dbReference type="InterPro" id="IPR032815">
    <property type="entry name" value="S8_pro-domain"/>
</dbReference>
<dbReference type="Gene3D" id="3.30.70.850">
    <property type="entry name" value="Peptidase S8, pro-domain"/>
    <property type="match status" value="1"/>
</dbReference>
<protein>
    <recommendedName>
        <fullName evidence="2">Peptidase S8 pro-domain domain-containing protein</fullName>
    </recommendedName>
</protein>
<proteinExistence type="predicted"/>
<dbReference type="Proteomes" id="UP000076502">
    <property type="component" value="Unassembled WGS sequence"/>
</dbReference>
<feature type="chain" id="PRO_5007599183" description="Peptidase S8 pro-domain domain-containing protein" evidence="1">
    <location>
        <begin position="24"/>
        <end position="123"/>
    </location>
</feature>
<keyword evidence="1" id="KW-0732">Signal</keyword>
<feature type="domain" description="Peptidase S8 pro-domain" evidence="2">
    <location>
        <begin position="27"/>
        <end position="55"/>
    </location>
</feature>
<reference evidence="3 4" key="1">
    <citation type="submission" date="2015-07" db="EMBL/GenBank/DDBJ databases">
        <title>The genome of Dufourea novaeangliae.</title>
        <authorList>
            <person name="Pan H."/>
            <person name="Kapheim K."/>
        </authorList>
    </citation>
    <scope>NUCLEOTIDE SEQUENCE [LARGE SCALE GENOMIC DNA]</scope>
    <source>
        <strain evidence="3">0120121106</strain>
        <tissue evidence="3">Whole body</tissue>
    </source>
</reference>
<organism evidence="3 4">
    <name type="scientific">Dufourea novaeangliae</name>
    <name type="common">Sweat bee</name>
    <dbReference type="NCBI Taxonomy" id="178035"/>
    <lineage>
        <taxon>Eukaryota</taxon>
        <taxon>Metazoa</taxon>
        <taxon>Ecdysozoa</taxon>
        <taxon>Arthropoda</taxon>
        <taxon>Hexapoda</taxon>
        <taxon>Insecta</taxon>
        <taxon>Pterygota</taxon>
        <taxon>Neoptera</taxon>
        <taxon>Endopterygota</taxon>
        <taxon>Hymenoptera</taxon>
        <taxon>Apocrita</taxon>
        <taxon>Aculeata</taxon>
        <taxon>Apoidea</taxon>
        <taxon>Anthophila</taxon>
        <taxon>Halictidae</taxon>
        <taxon>Rophitinae</taxon>
        <taxon>Dufourea</taxon>
    </lineage>
</organism>
<accession>A0A154P0X6</accession>
<keyword evidence="4" id="KW-1185">Reference proteome</keyword>
<evidence type="ECO:0000313" key="4">
    <source>
        <dbReference type="Proteomes" id="UP000076502"/>
    </source>
</evidence>
<dbReference type="InterPro" id="IPR038466">
    <property type="entry name" value="S8_pro-domain_sf"/>
</dbReference>
<sequence length="123" mass="14062">MCPQRIFGLAIVALVALGGRATAYTNQWAMHIEGGPEIAQQVAREHGFQYLDKYIRTELFLRSLTSELMGVPTLENFWRPQLGLYMADVSGRVQWNSTADSKNNRTIRNLSETPEMFIRLEEK</sequence>
<dbReference type="OrthoDB" id="300641at2759"/>
<dbReference type="EMBL" id="KQ434796">
    <property type="protein sequence ID" value="KZC05589.1"/>
    <property type="molecule type" value="Genomic_DNA"/>
</dbReference>
<evidence type="ECO:0000256" key="1">
    <source>
        <dbReference type="SAM" id="SignalP"/>
    </source>
</evidence>
<name>A0A154P0X6_DUFNO</name>
<dbReference type="SUPFAM" id="SSF54897">
    <property type="entry name" value="Protease propeptides/inhibitors"/>
    <property type="match status" value="1"/>
</dbReference>
<dbReference type="STRING" id="178035.A0A154P0X6"/>
<gene>
    <name evidence="3" type="ORF">WN55_04529</name>
</gene>
<dbReference type="Pfam" id="PF16470">
    <property type="entry name" value="S8_pro-domain"/>
    <property type="match status" value="1"/>
</dbReference>
<evidence type="ECO:0000313" key="3">
    <source>
        <dbReference type="EMBL" id="KZC05589.1"/>
    </source>
</evidence>
<feature type="signal peptide" evidence="1">
    <location>
        <begin position="1"/>
        <end position="23"/>
    </location>
</feature>
<dbReference type="AlphaFoldDB" id="A0A154P0X6"/>